<evidence type="ECO:0000313" key="3">
    <source>
        <dbReference type="Proteomes" id="UP000578449"/>
    </source>
</evidence>
<keyword evidence="1" id="KW-1133">Transmembrane helix</keyword>
<sequence>MTATHATPATAAARTPLLTRVLWLDTIATGGFAIILAAAAAPLADLLALPEPLLRWAGIALLPYAAVLGYLAGRRTRPRAAIWTLIAVNALWAIDSIALLFTGWVDPNPLGTAFVVVQALAVAAIAELQYMGLRRDAA</sequence>
<name>A0A840NZV3_9ACTN</name>
<dbReference type="AlphaFoldDB" id="A0A840NZV3"/>
<proteinExistence type="predicted"/>
<comment type="caution">
    <text evidence="2">The sequence shown here is derived from an EMBL/GenBank/DDBJ whole genome shotgun (WGS) entry which is preliminary data.</text>
</comment>
<evidence type="ECO:0000313" key="2">
    <source>
        <dbReference type="EMBL" id="MBB5130700.1"/>
    </source>
</evidence>
<feature type="transmembrane region" description="Helical" evidence="1">
    <location>
        <begin position="80"/>
        <end position="104"/>
    </location>
</feature>
<dbReference type="EMBL" id="JACHGN010000001">
    <property type="protein sequence ID" value="MBB5130700.1"/>
    <property type="molecule type" value="Genomic_DNA"/>
</dbReference>
<feature type="transmembrane region" description="Helical" evidence="1">
    <location>
        <begin position="53"/>
        <end position="73"/>
    </location>
</feature>
<organism evidence="2 3">
    <name type="scientific">Thermocatellispora tengchongensis</name>
    <dbReference type="NCBI Taxonomy" id="1073253"/>
    <lineage>
        <taxon>Bacteria</taxon>
        <taxon>Bacillati</taxon>
        <taxon>Actinomycetota</taxon>
        <taxon>Actinomycetes</taxon>
        <taxon>Streptosporangiales</taxon>
        <taxon>Streptosporangiaceae</taxon>
        <taxon>Thermocatellispora</taxon>
    </lineage>
</organism>
<dbReference type="Proteomes" id="UP000578449">
    <property type="component" value="Unassembled WGS sequence"/>
</dbReference>
<feature type="transmembrane region" description="Helical" evidence="1">
    <location>
        <begin position="21"/>
        <end position="41"/>
    </location>
</feature>
<keyword evidence="3" id="KW-1185">Reference proteome</keyword>
<feature type="transmembrane region" description="Helical" evidence="1">
    <location>
        <begin position="110"/>
        <end position="130"/>
    </location>
</feature>
<reference evidence="2 3" key="1">
    <citation type="submission" date="2020-08" db="EMBL/GenBank/DDBJ databases">
        <title>Genomic Encyclopedia of Type Strains, Phase IV (KMG-IV): sequencing the most valuable type-strain genomes for metagenomic binning, comparative biology and taxonomic classification.</title>
        <authorList>
            <person name="Goeker M."/>
        </authorList>
    </citation>
    <scope>NUCLEOTIDE SEQUENCE [LARGE SCALE GENOMIC DNA]</scope>
    <source>
        <strain evidence="2 3">DSM 45615</strain>
    </source>
</reference>
<accession>A0A840NZV3</accession>
<dbReference type="RefSeq" id="WP_185047549.1">
    <property type="nucleotide sequence ID" value="NZ_BAABIX010000006.1"/>
</dbReference>
<protein>
    <submittedName>
        <fullName evidence="2">CHASE2 domain-containing sensor protein</fullName>
    </submittedName>
</protein>
<evidence type="ECO:0000256" key="1">
    <source>
        <dbReference type="SAM" id="Phobius"/>
    </source>
</evidence>
<keyword evidence="1" id="KW-0472">Membrane</keyword>
<gene>
    <name evidence="2" type="ORF">HNP84_000388</name>
</gene>
<keyword evidence="1" id="KW-0812">Transmembrane</keyword>